<dbReference type="GO" id="GO:0005886">
    <property type="term" value="C:plasma membrane"/>
    <property type="evidence" value="ECO:0007669"/>
    <property type="project" value="UniProtKB-SubCell"/>
</dbReference>
<keyword evidence="1" id="KW-0812">Transmembrane</keyword>
<name>A0A1J5TM23_9ARCH</name>
<feature type="transmembrane region" description="Helical" evidence="1">
    <location>
        <begin position="201"/>
        <end position="217"/>
    </location>
</feature>
<gene>
    <name evidence="2" type="ORF">BEU02_00690</name>
</gene>
<dbReference type="Proteomes" id="UP000183686">
    <property type="component" value="Unassembled WGS sequence"/>
</dbReference>
<proteinExistence type="predicted"/>
<feature type="transmembrane region" description="Helical" evidence="1">
    <location>
        <begin position="130"/>
        <end position="152"/>
    </location>
</feature>
<keyword evidence="1" id="KW-1133">Transmembrane helix</keyword>
<comment type="caution">
    <text evidence="2">The sequence shown here is derived from an EMBL/GenBank/DDBJ whole genome shotgun (WGS) entry which is preliminary data.</text>
</comment>
<feature type="transmembrane region" description="Helical" evidence="1">
    <location>
        <begin position="172"/>
        <end position="194"/>
    </location>
</feature>
<dbReference type="Pfam" id="PF12679">
    <property type="entry name" value="ABC2_membrane_2"/>
    <property type="match status" value="1"/>
</dbReference>
<accession>A0A1J5TM23</accession>
<evidence type="ECO:0000313" key="3">
    <source>
        <dbReference type="Proteomes" id="UP000183686"/>
    </source>
</evidence>
<evidence type="ECO:0000313" key="2">
    <source>
        <dbReference type="EMBL" id="OIR22002.1"/>
    </source>
</evidence>
<protein>
    <submittedName>
        <fullName evidence="2">Uncharacterized protein</fullName>
    </submittedName>
</protein>
<dbReference type="EMBL" id="MIYW01000018">
    <property type="protein sequence ID" value="OIR22002.1"/>
    <property type="molecule type" value="Genomic_DNA"/>
</dbReference>
<reference evidence="2 3" key="1">
    <citation type="submission" date="2016-08" db="EMBL/GenBank/DDBJ databases">
        <title>New Insights into Marine Group III Euryarchaeota, from dark to light.</title>
        <authorList>
            <person name="Haro-Moreno J.M."/>
            <person name="Rodriguez-Valera F."/>
            <person name="Lopez-Garcia P."/>
            <person name="Moreira D."/>
            <person name="Martin-Cuadrado A.B."/>
        </authorList>
    </citation>
    <scope>NUCLEOTIDE SEQUENCE [LARGE SCALE GENOMIC DNA]</scope>
    <source>
        <strain evidence="2">CG-Epi5</strain>
    </source>
</reference>
<feature type="transmembrane region" description="Helical" evidence="1">
    <location>
        <begin position="265"/>
        <end position="287"/>
    </location>
</feature>
<keyword evidence="1" id="KW-0472">Membrane</keyword>
<feature type="transmembrane region" description="Helical" evidence="1">
    <location>
        <begin position="89"/>
        <end position="109"/>
    </location>
</feature>
<organism evidence="2 3">
    <name type="scientific">Marine Group III euryarchaeote CG-Epi5</name>
    <dbReference type="NCBI Taxonomy" id="1888999"/>
    <lineage>
        <taxon>Archaea</taxon>
        <taxon>Methanobacteriati</taxon>
        <taxon>Thermoplasmatota</taxon>
        <taxon>Thermoplasmata</taxon>
        <taxon>Candidatus Thermoprofundales</taxon>
    </lineage>
</organism>
<sequence>MEISKMFKRFPTLFPPIFKDCSYRLVTNKLTWVLVAIMMLPCALGLLVYYEYADDRISEEIDGEKIYFTSSGELLHEDLRDIFLDLSQFFGIGFIALLLGIMFSSELISEEYNLKTMQILRTSPIHPIEIFTYRYISGIITGVALLGLYSTIFYTIVMMGSGIHGILEEIELLALVIKIVILNWIGFLSIFCAINVYFERPYLICFIYWLFWEQIISGQNYQQLTLTHYINSIIYDSLTEMGWVVTASDYGLVNSNNDTIATDPLLSTFIILVVGISFIFIGSRGIASKQF</sequence>
<dbReference type="GO" id="GO:0140359">
    <property type="term" value="F:ABC-type transporter activity"/>
    <property type="evidence" value="ECO:0007669"/>
    <property type="project" value="InterPro"/>
</dbReference>
<feature type="transmembrane region" description="Helical" evidence="1">
    <location>
        <begin position="30"/>
        <end position="50"/>
    </location>
</feature>
<dbReference type="AlphaFoldDB" id="A0A1J5TM23"/>
<evidence type="ECO:0000256" key="1">
    <source>
        <dbReference type="SAM" id="Phobius"/>
    </source>
</evidence>